<dbReference type="InterPro" id="IPR014027">
    <property type="entry name" value="UDP-Glc/GDP-Man_DH_C"/>
</dbReference>
<dbReference type="RefSeq" id="WP_101518294.1">
    <property type="nucleotide sequence ID" value="NZ_PKUS01000016.1"/>
</dbReference>
<feature type="domain" description="UDP-glucose/GDP-mannose dehydrogenase C-terminal" evidence="11">
    <location>
        <begin position="301"/>
        <end position="388"/>
    </location>
</feature>
<dbReference type="Gene3D" id="3.40.50.720">
    <property type="entry name" value="NAD(P)-binding Rossmann-like Domain"/>
    <property type="match status" value="2"/>
</dbReference>
<evidence type="ECO:0000256" key="6">
    <source>
        <dbReference type="ARBA" id="ARBA00047473"/>
    </source>
</evidence>
<dbReference type="SMART" id="SM00984">
    <property type="entry name" value="UDPG_MGDP_dh_C"/>
    <property type="match status" value="1"/>
</dbReference>
<feature type="binding site" evidence="10">
    <location>
        <position position="35"/>
    </location>
    <ligand>
        <name>NAD(+)</name>
        <dbReference type="ChEBI" id="CHEBI:57540"/>
    </ligand>
</feature>
<evidence type="ECO:0000256" key="8">
    <source>
        <dbReference type="PIRSR" id="PIRSR500134-1"/>
    </source>
</evidence>
<dbReference type="NCBIfam" id="TIGR03026">
    <property type="entry name" value="NDP-sugDHase"/>
    <property type="match status" value="1"/>
</dbReference>
<dbReference type="GO" id="GO:0000271">
    <property type="term" value="P:polysaccharide biosynthetic process"/>
    <property type="evidence" value="ECO:0007669"/>
    <property type="project" value="InterPro"/>
</dbReference>
<comment type="caution">
    <text evidence="12">The sequence shown here is derived from an EMBL/GenBank/DDBJ whole genome shotgun (WGS) entry which is preliminary data.</text>
</comment>
<evidence type="ECO:0000256" key="3">
    <source>
        <dbReference type="ARBA" id="ARBA00012954"/>
    </source>
</evidence>
<dbReference type="InterPro" id="IPR008927">
    <property type="entry name" value="6-PGluconate_DH-like_C_sf"/>
</dbReference>
<feature type="binding site" evidence="10">
    <location>
        <position position="84"/>
    </location>
    <ligand>
        <name>NAD(+)</name>
        <dbReference type="ChEBI" id="CHEBI:57540"/>
    </ligand>
</feature>
<keyword evidence="4 7" id="KW-0560">Oxidoreductase</keyword>
<keyword evidence="13" id="KW-1185">Reference proteome</keyword>
<evidence type="ECO:0000256" key="5">
    <source>
        <dbReference type="ARBA" id="ARBA00023027"/>
    </source>
</evidence>
<feature type="binding site" evidence="9">
    <location>
        <begin position="143"/>
        <end position="146"/>
    </location>
    <ligand>
        <name>substrate</name>
    </ligand>
</feature>
<reference evidence="12 13" key="1">
    <citation type="submission" date="2018-01" db="EMBL/GenBank/DDBJ databases">
        <title>The draft genome sequence of Halioglobus lutimaris HF004.</title>
        <authorList>
            <person name="Du Z.-J."/>
            <person name="Shi M.-J."/>
        </authorList>
    </citation>
    <scope>NUCLEOTIDE SEQUENCE [LARGE SCALE GENOMIC DNA]</scope>
    <source>
        <strain evidence="12 13">HF004</strain>
    </source>
</reference>
<dbReference type="Proteomes" id="UP000235005">
    <property type="component" value="Unassembled WGS sequence"/>
</dbReference>
<evidence type="ECO:0000313" key="13">
    <source>
        <dbReference type="Proteomes" id="UP000235005"/>
    </source>
</evidence>
<evidence type="ECO:0000256" key="4">
    <source>
        <dbReference type="ARBA" id="ARBA00023002"/>
    </source>
</evidence>
<dbReference type="OrthoDB" id="9803238at2"/>
<dbReference type="GO" id="GO:0006065">
    <property type="term" value="P:UDP-glucuronate biosynthetic process"/>
    <property type="evidence" value="ECO:0007669"/>
    <property type="project" value="UniProtKB-UniPathway"/>
</dbReference>
<feature type="binding site" evidence="10">
    <location>
        <position position="119"/>
    </location>
    <ligand>
        <name>NAD(+)</name>
        <dbReference type="ChEBI" id="CHEBI:57540"/>
    </ligand>
</feature>
<evidence type="ECO:0000256" key="7">
    <source>
        <dbReference type="PIRNR" id="PIRNR000124"/>
    </source>
</evidence>
<dbReference type="PANTHER" id="PTHR43750:SF2">
    <property type="entry name" value="UDP-GLUCOSE 6-DEHYDROGENASE"/>
    <property type="match status" value="1"/>
</dbReference>
<evidence type="ECO:0000259" key="11">
    <source>
        <dbReference type="SMART" id="SM00984"/>
    </source>
</evidence>
<organism evidence="12 13">
    <name type="scientific">Pseudohalioglobus lutimaris</name>
    <dbReference type="NCBI Taxonomy" id="1737061"/>
    <lineage>
        <taxon>Bacteria</taxon>
        <taxon>Pseudomonadati</taxon>
        <taxon>Pseudomonadota</taxon>
        <taxon>Gammaproteobacteria</taxon>
        <taxon>Cellvibrionales</taxon>
        <taxon>Halieaceae</taxon>
        <taxon>Pseudohalioglobus</taxon>
    </lineage>
</organism>
<comment type="pathway">
    <text evidence="1">Nucleotide-sugar biosynthesis; UDP-alpha-D-glucuronate biosynthesis; UDP-alpha-D-glucuronate from UDP-alpha-D-glucose: step 1/1.</text>
</comment>
<evidence type="ECO:0000256" key="10">
    <source>
        <dbReference type="PIRSR" id="PIRSR500134-3"/>
    </source>
</evidence>
<dbReference type="EC" id="1.1.1.22" evidence="3 7"/>
<dbReference type="Pfam" id="PF03721">
    <property type="entry name" value="UDPG_MGDP_dh_N"/>
    <property type="match status" value="1"/>
</dbReference>
<dbReference type="Pfam" id="PF00984">
    <property type="entry name" value="UDPG_MGDP_dh"/>
    <property type="match status" value="1"/>
</dbReference>
<keyword evidence="5 7" id="KW-0520">NAD</keyword>
<accession>A0A2N5X1G3</accession>
<feature type="binding site" evidence="10">
    <location>
        <position position="30"/>
    </location>
    <ligand>
        <name>NAD(+)</name>
        <dbReference type="ChEBI" id="CHEBI:57540"/>
    </ligand>
</feature>
<sequence length="390" mass="42783">MTKIAVVGTGYVGLANAVLLAQHNEVVALDIDAERVALINRGEPTVEDPELELFLRERKLNLRATTDKHEAYAGVDFVIVATPTNYDPDTNYFDTSTVEAVVADATAINPGAAVVIKSTIPVGFTRQLRERTGVSSIMFSPEFLREGRALYDNLHPSRIVVGDSSERGKQFAALLLQGAEDKDTPVLHTGSTEAEAIKLFANTYLAMRVAYFNELDSYAATHGLDTRNIIEGVGLDPRIGTHYNNPSFGYGGYCLPKDTKQLLANYADVPSNIIQAIVDANSTRKDFIANEVLKLKPKVVGIYRLVMKEGSDNIRASSMQGVMKRIKAKGVEVVVYEPAMQQQEFYNSKVIAGLNIFKKLSDVIIANRISKDLEDVVDKVYTRDLFGGDG</sequence>
<dbReference type="Gene3D" id="1.10.1040.10">
    <property type="entry name" value="N-(1-d-carboxylethyl)-l-norvaline Dehydrogenase, domain 2"/>
    <property type="match status" value="1"/>
</dbReference>
<dbReference type="PIRSF" id="PIRSF500134">
    <property type="entry name" value="UDPglc_DH_bac"/>
    <property type="match status" value="1"/>
</dbReference>
<dbReference type="Pfam" id="PF03720">
    <property type="entry name" value="UDPG_MGDP_dh_C"/>
    <property type="match status" value="1"/>
</dbReference>
<name>A0A2N5X1G3_9GAMM</name>
<dbReference type="GO" id="GO:0051287">
    <property type="term" value="F:NAD binding"/>
    <property type="evidence" value="ECO:0007669"/>
    <property type="project" value="InterPro"/>
</dbReference>
<evidence type="ECO:0000256" key="1">
    <source>
        <dbReference type="ARBA" id="ARBA00004701"/>
    </source>
</evidence>
<evidence type="ECO:0000313" key="12">
    <source>
        <dbReference type="EMBL" id="PLW68325.1"/>
    </source>
</evidence>
<feature type="binding site" evidence="9">
    <location>
        <position position="308"/>
    </location>
    <ligand>
        <name>substrate</name>
    </ligand>
</feature>
<protein>
    <recommendedName>
        <fullName evidence="3 7">UDP-glucose 6-dehydrogenase</fullName>
        <ecNumber evidence="3 7">1.1.1.22</ecNumber>
    </recommendedName>
</protein>
<feature type="binding site" evidence="9">
    <location>
        <position position="251"/>
    </location>
    <ligand>
        <name>substrate</name>
    </ligand>
</feature>
<feature type="binding site" evidence="9">
    <location>
        <position position="198"/>
    </location>
    <ligand>
        <name>substrate</name>
    </ligand>
</feature>
<dbReference type="InterPro" id="IPR036291">
    <property type="entry name" value="NAD(P)-bd_dom_sf"/>
</dbReference>
<dbReference type="AlphaFoldDB" id="A0A2N5X1G3"/>
<dbReference type="PANTHER" id="PTHR43750">
    <property type="entry name" value="UDP-GLUCOSE 6-DEHYDROGENASE TUAD"/>
    <property type="match status" value="1"/>
</dbReference>
<dbReference type="InterPro" id="IPR001732">
    <property type="entry name" value="UDP-Glc/GDP-Man_DH_N"/>
</dbReference>
<feature type="binding site" evidence="10">
    <location>
        <position position="146"/>
    </location>
    <ligand>
        <name>NAD(+)</name>
        <dbReference type="ChEBI" id="CHEBI:57540"/>
    </ligand>
</feature>
<dbReference type="GO" id="GO:0003979">
    <property type="term" value="F:UDP-glucose 6-dehydrogenase activity"/>
    <property type="evidence" value="ECO:0007669"/>
    <property type="project" value="UniProtKB-EC"/>
</dbReference>
<dbReference type="InterPro" id="IPR036220">
    <property type="entry name" value="UDP-Glc/GDP-Man_DH_C_sf"/>
</dbReference>
<feature type="binding site" evidence="9">
    <location>
        <position position="389"/>
    </location>
    <ligand>
        <name>substrate</name>
    </ligand>
</feature>
<feature type="binding site" evidence="10">
    <location>
        <position position="315"/>
    </location>
    <ligand>
        <name>NAD(+)</name>
        <dbReference type="ChEBI" id="CHEBI:57540"/>
    </ligand>
</feature>
<proteinExistence type="inferred from homology"/>
<evidence type="ECO:0000256" key="2">
    <source>
        <dbReference type="ARBA" id="ARBA00006601"/>
    </source>
</evidence>
<dbReference type="InterPro" id="IPR017476">
    <property type="entry name" value="UDP-Glc/GDP-Man"/>
</dbReference>
<dbReference type="InterPro" id="IPR028357">
    <property type="entry name" value="UDPglc_DH_bac"/>
</dbReference>
<dbReference type="SUPFAM" id="SSF51735">
    <property type="entry name" value="NAD(P)-binding Rossmann-fold domains"/>
    <property type="match status" value="1"/>
</dbReference>
<dbReference type="SUPFAM" id="SSF52413">
    <property type="entry name" value="UDP-glucose/GDP-mannose dehydrogenase C-terminal domain"/>
    <property type="match status" value="1"/>
</dbReference>
<feature type="binding site" evidence="10">
    <location>
        <position position="257"/>
    </location>
    <ligand>
        <name>NAD(+)</name>
        <dbReference type="ChEBI" id="CHEBI:57540"/>
    </ligand>
</feature>
<feature type="binding site" evidence="9">
    <location>
        <begin position="243"/>
        <end position="247"/>
    </location>
    <ligand>
        <name>substrate</name>
    </ligand>
</feature>
<evidence type="ECO:0000256" key="9">
    <source>
        <dbReference type="PIRSR" id="PIRSR500134-2"/>
    </source>
</evidence>
<gene>
    <name evidence="12" type="ORF">C0039_13090</name>
</gene>
<feature type="active site" description="Nucleophile" evidence="8">
    <location>
        <position position="254"/>
    </location>
</feature>
<dbReference type="InterPro" id="IPR013328">
    <property type="entry name" value="6PGD_dom2"/>
</dbReference>
<dbReference type="EMBL" id="PKUS01000016">
    <property type="protein sequence ID" value="PLW68325.1"/>
    <property type="molecule type" value="Genomic_DNA"/>
</dbReference>
<feature type="binding site" evidence="9">
    <location>
        <position position="307"/>
    </location>
    <ligand>
        <name>substrate</name>
    </ligand>
</feature>
<dbReference type="PIRSF" id="PIRSF000124">
    <property type="entry name" value="UDPglc_GDPman_dh"/>
    <property type="match status" value="1"/>
</dbReference>
<comment type="similarity">
    <text evidence="2 7">Belongs to the UDP-glucose/GDP-mannose dehydrogenase family.</text>
</comment>
<comment type="catalytic activity">
    <reaction evidence="6 7">
        <text>UDP-alpha-D-glucose + 2 NAD(+) + H2O = UDP-alpha-D-glucuronate + 2 NADH + 3 H(+)</text>
        <dbReference type="Rhea" id="RHEA:23596"/>
        <dbReference type="ChEBI" id="CHEBI:15377"/>
        <dbReference type="ChEBI" id="CHEBI:15378"/>
        <dbReference type="ChEBI" id="CHEBI:57540"/>
        <dbReference type="ChEBI" id="CHEBI:57945"/>
        <dbReference type="ChEBI" id="CHEBI:58052"/>
        <dbReference type="ChEBI" id="CHEBI:58885"/>
        <dbReference type="EC" id="1.1.1.22"/>
    </reaction>
</comment>
<dbReference type="InterPro" id="IPR014026">
    <property type="entry name" value="UDP-Glc/GDP-Man_DH_dimer"/>
</dbReference>
<dbReference type="SUPFAM" id="SSF48179">
    <property type="entry name" value="6-phosphogluconate dehydrogenase C-terminal domain-like"/>
    <property type="match status" value="1"/>
</dbReference>
<dbReference type="UniPathway" id="UPA00038">
    <property type="reaction ID" value="UER00491"/>
</dbReference>